<keyword evidence="3" id="KW-1185">Reference proteome</keyword>
<feature type="transmembrane region" description="Helical" evidence="1">
    <location>
        <begin position="139"/>
        <end position="157"/>
    </location>
</feature>
<reference evidence="2 3" key="1">
    <citation type="journal article" date="2009" name="J. Bacteriol.">
        <title>The genome of Thermosipho africanus TCF52B: lateral genetic connections to the Firmicutes and Archaea.</title>
        <authorList>
            <person name="Nesboe C.L."/>
            <person name="Bapteste E."/>
            <person name="Curtis B."/>
            <person name="Dahle H."/>
            <person name="Lopez P."/>
            <person name="Macleod D."/>
            <person name="Dlutek M."/>
            <person name="Bowman S."/>
            <person name="Zhaxybayeva O."/>
            <person name="Birkeland N.-K."/>
            <person name="Doolittle W.F."/>
        </authorList>
    </citation>
    <scope>NUCLEOTIDE SEQUENCE [LARGE SCALE GENOMIC DNA]</scope>
    <source>
        <strain evidence="2 3">TCF52B</strain>
    </source>
</reference>
<protein>
    <submittedName>
        <fullName evidence="2">Uncharacterized protein</fullName>
    </submittedName>
</protein>
<proteinExistence type="predicted"/>
<keyword evidence="1" id="KW-0812">Transmembrane</keyword>
<dbReference type="STRING" id="484019.THA_1277"/>
<evidence type="ECO:0000256" key="1">
    <source>
        <dbReference type="SAM" id="Phobius"/>
    </source>
</evidence>
<dbReference type="Proteomes" id="UP000002453">
    <property type="component" value="Chromosome"/>
</dbReference>
<feature type="transmembrane region" description="Helical" evidence="1">
    <location>
        <begin position="169"/>
        <end position="189"/>
    </location>
</feature>
<accession>B7ICJ5</accession>
<name>B7ICJ5_THEAB</name>
<evidence type="ECO:0000313" key="3">
    <source>
        <dbReference type="Proteomes" id="UP000002453"/>
    </source>
</evidence>
<gene>
    <name evidence="2" type="ordered locus">THA_1277</name>
</gene>
<dbReference type="RefSeq" id="WP_012580112.1">
    <property type="nucleotide sequence ID" value="NC_011653.1"/>
</dbReference>
<dbReference type="EMBL" id="CP001185">
    <property type="protein sequence ID" value="ACJ75722.1"/>
    <property type="molecule type" value="Genomic_DNA"/>
</dbReference>
<dbReference type="AlphaFoldDB" id="B7ICJ5"/>
<dbReference type="KEGG" id="taf:THA_1277"/>
<keyword evidence="1" id="KW-0472">Membrane</keyword>
<evidence type="ECO:0000313" key="2">
    <source>
        <dbReference type="EMBL" id="ACJ75722.1"/>
    </source>
</evidence>
<organism evidence="2 3">
    <name type="scientific">Thermosipho africanus (strain TCF52B)</name>
    <dbReference type="NCBI Taxonomy" id="484019"/>
    <lineage>
        <taxon>Bacteria</taxon>
        <taxon>Thermotogati</taxon>
        <taxon>Thermotogota</taxon>
        <taxon>Thermotogae</taxon>
        <taxon>Thermotogales</taxon>
        <taxon>Fervidobacteriaceae</taxon>
        <taxon>Thermosipho</taxon>
    </lineage>
</organism>
<sequence>MYLTYLLARAPYYFKDISLKELSINDITGFLRAKLNEDNITYYSVKDINDGYFENRLYIRIEDKVYLIFMKFPTSTLNSFFNNLRNLNVNFSIVKLVELYSKDGKALDGKVNDFVKERFQEIIAEEGYKRKIDRKNYEFYYPIILESAHSIFGPMVLKISFDFSVVYRTLYIFILLVVIFVIVAFFVTYRFSAKISKDISGEFDVLINNINKLKSKKELYREIPHEFKIKEIEEIASQYTAPLKDWTVRK</sequence>
<dbReference type="eggNOG" id="COG3437">
    <property type="taxonomic scope" value="Bacteria"/>
</dbReference>
<dbReference type="HOGENOM" id="CLU_1110960_0_0_0"/>
<keyword evidence="1" id="KW-1133">Transmembrane helix</keyword>